<proteinExistence type="predicted"/>
<name>A0A1H4D066_9BACE</name>
<sequence>MFGWWFAYFFFERCKRMTDKQLSHLQGVFVWLFDFLSKKILKRKPHVPEQSLYLRQTEVLFLINRGSVSSQQNLCFSIHSPNLIFYTRAVSHRTTLFPSYSPQYSPNTTIPSKTPPFQPKKICTNSHSYTTFAAASDNVCTMGITRNQQQVNKNTPQ</sequence>
<dbReference type="AlphaFoldDB" id="A0A1H4D066"/>
<dbReference type="Proteomes" id="UP000183040">
    <property type="component" value="Unassembled WGS sequence"/>
</dbReference>
<reference evidence="1 2" key="1">
    <citation type="submission" date="2016-10" db="EMBL/GenBank/DDBJ databases">
        <authorList>
            <person name="de Groot N.N."/>
        </authorList>
    </citation>
    <scope>NUCLEOTIDE SEQUENCE [LARGE SCALE GENOMIC DNA]</scope>
    <source>
        <strain evidence="1 2">NLAE-zl-G339</strain>
    </source>
</reference>
<dbReference type="EMBL" id="FNRP01000010">
    <property type="protein sequence ID" value="SEA65722.1"/>
    <property type="molecule type" value="Genomic_DNA"/>
</dbReference>
<gene>
    <name evidence="1" type="ORF">SAMN04487924_11099</name>
</gene>
<evidence type="ECO:0000313" key="1">
    <source>
        <dbReference type="EMBL" id="SEA65722.1"/>
    </source>
</evidence>
<protein>
    <submittedName>
        <fullName evidence="1">Uncharacterized protein</fullName>
    </submittedName>
</protein>
<evidence type="ECO:0000313" key="2">
    <source>
        <dbReference type="Proteomes" id="UP000183040"/>
    </source>
</evidence>
<organism evidence="1 2">
    <name type="scientific">Bacteroides xylanisolvens</name>
    <dbReference type="NCBI Taxonomy" id="371601"/>
    <lineage>
        <taxon>Bacteria</taxon>
        <taxon>Pseudomonadati</taxon>
        <taxon>Bacteroidota</taxon>
        <taxon>Bacteroidia</taxon>
        <taxon>Bacteroidales</taxon>
        <taxon>Bacteroidaceae</taxon>
        <taxon>Bacteroides</taxon>
    </lineage>
</organism>
<accession>A0A1H4D066</accession>